<gene>
    <name evidence="1" type="ORF">HMPREF1991_03283</name>
</gene>
<name>A0A069QD26_HOYLO</name>
<comment type="caution">
    <text evidence="1">The sequence shown here is derived from an EMBL/GenBank/DDBJ whole genome shotgun (WGS) entry which is preliminary data.</text>
</comment>
<protein>
    <submittedName>
        <fullName evidence="1">Uncharacterized protein</fullName>
    </submittedName>
</protein>
<feature type="non-terminal residue" evidence="1">
    <location>
        <position position="156"/>
    </location>
</feature>
<proteinExistence type="predicted"/>
<keyword evidence="2" id="KW-1185">Reference proteome</keyword>
<reference evidence="1 2" key="1">
    <citation type="submission" date="2013-08" db="EMBL/GenBank/DDBJ databases">
        <authorList>
            <person name="Weinstock G."/>
            <person name="Sodergren E."/>
            <person name="Wylie T."/>
            <person name="Fulton L."/>
            <person name="Fulton R."/>
            <person name="Fronick C."/>
            <person name="O'Laughlin M."/>
            <person name="Godfrey J."/>
            <person name="Miner T."/>
            <person name="Herter B."/>
            <person name="Appelbaum E."/>
            <person name="Cordes M."/>
            <person name="Lek S."/>
            <person name="Wollam A."/>
            <person name="Pepin K.H."/>
            <person name="Palsikar V.B."/>
            <person name="Mitreva M."/>
            <person name="Wilson R.K."/>
        </authorList>
    </citation>
    <scope>NUCLEOTIDE SEQUENCE [LARGE SCALE GENOMIC DNA]</scope>
    <source>
        <strain evidence="1 2">ATCC 15930</strain>
    </source>
</reference>
<dbReference type="EMBL" id="JNGW01000149">
    <property type="protein sequence ID" value="KDR50675.1"/>
    <property type="molecule type" value="Genomic_DNA"/>
</dbReference>
<dbReference type="HOGENOM" id="CLU_1735357_0_0_10"/>
<evidence type="ECO:0000313" key="1">
    <source>
        <dbReference type="EMBL" id="KDR50675.1"/>
    </source>
</evidence>
<sequence length="156" mass="17937">MNIINMLTMEKSKSNAPGELKGVRGNLDVVMDKKVREYHVTTKTKYCVSDRPLIECSSDMNVTVDFLSISGIHDIMDVKITRQENNYGLECMEEKYLRLMDQVSNIQAHLKLAIDYCGQIKDVLNFDELHSKWQEIKSRIDPNSPEMAKIIHDGDE</sequence>
<dbReference type="Proteomes" id="UP000027442">
    <property type="component" value="Unassembled WGS sequence"/>
</dbReference>
<dbReference type="AlphaFoldDB" id="A0A069QD26"/>
<evidence type="ECO:0000313" key="2">
    <source>
        <dbReference type="Proteomes" id="UP000027442"/>
    </source>
</evidence>
<accession>A0A069QD26</accession>
<organism evidence="1 2">
    <name type="scientific">Hoylesella loescheii DSM 19665 = JCM 12249 = ATCC 15930</name>
    <dbReference type="NCBI Taxonomy" id="1122985"/>
    <lineage>
        <taxon>Bacteria</taxon>
        <taxon>Pseudomonadati</taxon>
        <taxon>Bacteroidota</taxon>
        <taxon>Bacteroidia</taxon>
        <taxon>Bacteroidales</taxon>
        <taxon>Prevotellaceae</taxon>
        <taxon>Hoylesella</taxon>
    </lineage>
</organism>